<keyword evidence="1" id="KW-0812">Transmembrane</keyword>
<gene>
    <name evidence="2" type="ORF">NTEN_LOCUS23298</name>
</gene>
<accession>A0A6H5HRA7</accession>
<feature type="non-terminal residue" evidence="2">
    <location>
        <position position="82"/>
    </location>
</feature>
<name>A0A6H5HRA7_9HEMI</name>
<proteinExistence type="predicted"/>
<evidence type="ECO:0000256" key="1">
    <source>
        <dbReference type="SAM" id="Phobius"/>
    </source>
</evidence>
<protein>
    <submittedName>
        <fullName evidence="2">Uncharacterized protein</fullName>
    </submittedName>
</protein>
<sequence length="82" mass="9882">MGFRFYHVIASVRHAFQFPFAYVLVPVCVSFNKFLKKVFLIKKVFNYNQKTLLSRSMTLLFWVFEELCKFCTRAHYLNTKTK</sequence>
<organism evidence="2 3">
    <name type="scientific">Nesidiocoris tenuis</name>
    <dbReference type="NCBI Taxonomy" id="355587"/>
    <lineage>
        <taxon>Eukaryota</taxon>
        <taxon>Metazoa</taxon>
        <taxon>Ecdysozoa</taxon>
        <taxon>Arthropoda</taxon>
        <taxon>Hexapoda</taxon>
        <taxon>Insecta</taxon>
        <taxon>Pterygota</taxon>
        <taxon>Neoptera</taxon>
        <taxon>Paraneoptera</taxon>
        <taxon>Hemiptera</taxon>
        <taxon>Heteroptera</taxon>
        <taxon>Panheteroptera</taxon>
        <taxon>Cimicomorpha</taxon>
        <taxon>Miridae</taxon>
        <taxon>Dicyphina</taxon>
        <taxon>Nesidiocoris</taxon>
    </lineage>
</organism>
<keyword evidence="3" id="KW-1185">Reference proteome</keyword>
<evidence type="ECO:0000313" key="2">
    <source>
        <dbReference type="EMBL" id="CAB0019586.1"/>
    </source>
</evidence>
<feature type="transmembrane region" description="Helical" evidence="1">
    <location>
        <begin position="15"/>
        <end position="35"/>
    </location>
</feature>
<keyword evidence="1" id="KW-0472">Membrane</keyword>
<dbReference type="Proteomes" id="UP000479000">
    <property type="component" value="Unassembled WGS sequence"/>
</dbReference>
<dbReference type="EMBL" id="CADCXU010034154">
    <property type="protein sequence ID" value="CAB0019586.1"/>
    <property type="molecule type" value="Genomic_DNA"/>
</dbReference>
<dbReference type="AlphaFoldDB" id="A0A6H5HRA7"/>
<reference evidence="2 3" key="1">
    <citation type="submission" date="2020-02" db="EMBL/GenBank/DDBJ databases">
        <authorList>
            <person name="Ferguson B K."/>
        </authorList>
    </citation>
    <scope>NUCLEOTIDE SEQUENCE [LARGE SCALE GENOMIC DNA]</scope>
</reference>
<evidence type="ECO:0000313" key="3">
    <source>
        <dbReference type="Proteomes" id="UP000479000"/>
    </source>
</evidence>
<keyword evidence="1" id="KW-1133">Transmembrane helix</keyword>